<evidence type="ECO:0000313" key="5">
    <source>
        <dbReference type="Proteomes" id="UP000015101"/>
    </source>
</evidence>
<accession>T1FJL1</accession>
<reference evidence="5" key="1">
    <citation type="submission" date="2012-12" db="EMBL/GenBank/DDBJ databases">
        <authorList>
            <person name="Hellsten U."/>
            <person name="Grimwood J."/>
            <person name="Chapman J.A."/>
            <person name="Shapiro H."/>
            <person name="Aerts A."/>
            <person name="Otillar R.P."/>
            <person name="Terry A.Y."/>
            <person name="Boore J.L."/>
            <person name="Simakov O."/>
            <person name="Marletaz F."/>
            <person name="Cho S.-J."/>
            <person name="Edsinger-Gonzales E."/>
            <person name="Havlak P."/>
            <person name="Kuo D.-H."/>
            <person name="Larsson T."/>
            <person name="Lv J."/>
            <person name="Arendt D."/>
            <person name="Savage R."/>
            <person name="Osoegawa K."/>
            <person name="de Jong P."/>
            <person name="Lindberg D.R."/>
            <person name="Seaver E.C."/>
            <person name="Weisblat D.A."/>
            <person name="Putnam N.H."/>
            <person name="Grigoriev I.V."/>
            <person name="Rokhsar D.S."/>
        </authorList>
    </citation>
    <scope>NUCLEOTIDE SEQUENCE</scope>
</reference>
<dbReference type="InterPro" id="IPR016187">
    <property type="entry name" value="CTDL_fold"/>
</dbReference>
<dbReference type="EnsemblMetazoa" id="HelroT183408">
    <property type="protein sequence ID" value="HelroP183408"/>
    <property type="gene ID" value="HelroG183408"/>
</dbReference>
<dbReference type="CDD" id="cd00037">
    <property type="entry name" value="CLECT"/>
    <property type="match status" value="1"/>
</dbReference>
<evidence type="ECO:0000313" key="4">
    <source>
        <dbReference type="EnsemblMetazoa" id="HelroP183408"/>
    </source>
</evidence>
<dbReference type="SUPFAM" id="SSF56436">
    <property type="entry name" value="C-type lectin-like"/>
    <property type="match status" value="1"/>
</dbReference>
<reference evidence="3 5" key="2">
    <citation type="journal article" date="2013" name="Nature">
        <title>Insights into bilaterian evolution from three spiralian genomes.</title>
        <authorList>
            <person name="Simakov O."/>
            <person name="Marletaz F."/>
            <person name="Cho S.J."/>
            <person name="Edsinger-Gonzales E."/>
            <person name="Havlak P."/>
            <person name="Hellsten U."/>
            <person name="Kuo D.H."/>
            <person name="Larsson T."/>
            <person name="Lv J."/>
            <person name="Arendt D."/>
            <person name="Savage R."/>
            <person name="Osoegawa K."/>
            <person name="de Jong P."/>
            <person name="Grimwood J."/>
            <person name="Chapman J.A."/>
            <person name="Shapiro H."/>
            <person name="Aerts A."/>
            <person name="Otillar R.P."/>
            <person name="Terry A.Y."/>
            <person name="Boore J.L."/>
            <person name="Grigoriev I.V."/>
            <person name="Lindberg D.R."/>
            <person name="Seaver E.C."/>
            <person name="Weisblat D.A."/>
            <person name="Putnam N.H."/>
            <person name="Rokhsar D.S."/>
        </authorList>
    </citation>
    <scope>NUCLEOTIDE SEQUENCE</scope>
</reference>
<dbReference type="PROSITE" id="PS50041">
    <property type="entry name" value="C_TYPE_LECTIN_2"/>
    <property type="match status" value="1"/>
</dbReference>
<name>T1FJL1_HELRO</name>
<keyword evidence="1" id="KW-1015">Disulfide bond</keyword>
<dbReference type="Gene3D" id="3.10.100.10">
    <property type="entry name" value="Mannose-Binding Protein A, subunit A"/>
    <property type="match status" value="1"/>
</dbReference>
<dbReference type="GO" id="GO:0006955">
    <property type="term" value="P:immune response"/>
    <property type="evidence" value="ECO:0000318"/>
    <property type="project" value="GO_Central"/>
</dbReference>
<keyword evidence="5" id="KW-1185">Reference proteome</keyword>
<dbReference type="PROSITE" id="PS00615">
    <property type="entry name" value="C_TYPE_LECTIN_1"/>
    <property type="match status" value="1"/>
</dbReference>
<dbReference type="Proteomes" id="UP000015101">
    <property type="component" value="Unassembled WGS sequence"/>
</dbReference>
<dbReference type="KEGG" id="hro:HELRODRAFT_183408"/>
<dbReference type="EMBL" id="KB095840">
    <property type="protein sequence ID" value="ESO11233.1"/>
    <property type="molecule type" value="Genomic_DNA"/>
</dbReference>
<dbReference type="InterPro" id="IPR001304">
    <property type="entry name" value="C-type_lectin-like"/>
</dbReference>
<dbReference type="HOGENOM" id="CLU_098415_0_0_1"/>
<gene>
    <name evidence="4" type="primary">20209010</name>
    <name evidence="3" type="ORF">HELRODRAFT_183408</name>
</gene>
<sequence>MILFKNLPLILSLVVVYMVSKISCNIFIESLYRKDDSLPFKCFGDAPSESYEKVSLATCSLACNKLKDCLAFQFYETRKCDLFVKWSIWIKQSVEGCSLFIRAELCPLSFAYIPSSKTCYKLEVGSWNWEQARSWCNRLSPPNTFPAVINTLKKINAVDFFLNSVIDSYNIQCYNDDYYARKIWFGGQRENPFDVQTSFYLKPFVNVSLSLGNETNWQSFQPDGSSMYPKLESCIAFATNTYQWNDLECFHLKCALCEATSGVN</sequence>
<dbReference type="InParanoid" id="T1FJL1"/>
<reference evidence="4" key="3">
    <citation type="submission" date="2015-06" db="UniProtKB">
        <authorList>
            <consortium name="EnsemblMetazoa"/>
        </authorList>
    </citation>
    <scope>IDENTIFICATION</scope>
</reference>
<proteinExistence type="predicted"/>
<dbReference type="GO" id="GO:0009897">
    <property type="term" value="C:external side of plasma membrane"/>
    <property type="evidence" value="ECO:0000318"/>
    <property type="project" value="GO_Central"/>
</dbReference>
<evidence type="ECO:0000313" key="3">
    <source>
        <dbReference type="EMBL" id="ESO11233.1"/>
    </source>
</evidence>
<dbReference type="InterPro" id="IPR016186">
    <property type="entry name" value="C-type_lectin-like/link_sf"/>
</dbReference>
<dbReference type="CTD" id="20209010"/>
<evidence type="ECO:0000256" key="1">
    <source>
        <dbReference type="ARBA" id="ARBA00023157"/>
    </source>
</evidence>
<dbReference type="GO" id="GO:0038187">
    <property type="term" value="F:pattern recognition receptor activity"/>
    <property type="evidence" value="ECO:0000318"/>
    <property type="project" value="GO_Central"/>
</dbReference>
<dbReference type="AlphaFoldDB" id="T1FJL1"/>
<protein>
    <recommendedName>
        <fullName evidence="2">C-type lectin domain-containing protein</fullName>
    </recommendedName>
</protein>
<evidence type="ECO:0000259" key="2">
    <source>
        <dbReference type="PROSITE" id="PS50041"/>
    </source>
</evidence>
<organism evidence="4 5">
    <name type="scientific">Helobdella robusta</name>
    <name type="common">Californian leech</name>
    <dbReference type="NCBI Taxonomy" id="6412"/>
    <lineage>
        <taxon>Eukaryota</taxon>
        <taxon>Metazoa</taxon>
        <taxon>Spiralia</taxon>
        <taxon>Lophotrochozoa</taxon>
        <taxon>Annelida</taxon>
        <taxon>Clitellata</taxon>
        <taxon>Hirudinea</taxon>
        <taxon>Rhynchobdellida</taxon>
        <taxon>Glossiphoniidae</taxon>
        <taxon>Helobdella</taxon>
    </lineage>
</organism>
<dbReference type="EMBL" id="AMQM01008748">
    <property type="status" value="NOT_ANNOTATED_CDS"/>
    <property type="molecule type" value="Genomic_DNA"/>
</dbReference>
<dbReference type="RefSeq" id="XP_009010688.1">
    <property type="nucleotide sequence ID" value="XM_009012440.1"/>
</dbReference>
<dbReference type="GO" id="GO:0030246">
    <property type="term" value="F:carbohydrate binding"/>
    <property type="evidence" value="ECO:0000318"/>
    <property type="project" value="GO_Central"/>
</dbReference>
<feature type="domain" description="C-type lectin" evidence="2">
    <location>
        <begin position="115"/>
        <end position="258"/>
    </location>
</feature>
<dbReference type="GeneID" id="20209010"/>
<dbReference type="InterPro" id="IPR018378">
    <property type="entry name" value="C-type_lectin_CS"/>
</dbReference>